<dbReference type="SMART" id="SM00382">
    <property type="entry name" value="AAA"/>
    <property type="match status" value="1"/>
</dbReference>
<gene>
    <name evidence="3" type="ORF">ABC977_08405</name>
</gene>
<name>A0ABV4BD30_9GAMM</name>
<protein>
    <submittedName>
        <fullName evidence="3">Helix-turn-helix domain-containing protein</fullName>
    </submittedName>
</protein>
<proteinExistence type="predicted"/>
<dbReference type="InterPro" id="IPR051055">
    <property type="entry name" value="PIF1_helicase"/>
</dbReference>
<dbReference type="RefSeq" id="WP_369666809.1">
    <property type="nucleotide sequence ID" value="NZ_JBDKXB010000008.1"/>
</dbReference>
<dbReference type="Pfam" id="PF05970">
    <property type="entry name" value="PIF1"/>
    <property type="match status" value="1"/>
</dbReference>
<dbReference type="Pfam" id="PF00570">
    <property type="entry name" value="HRDC"/>
    <property type="match status" value="1"/>
</dbReference>
<evidence type="ECO:0000313" key="4">
    <source>
        <dbReference type="Proteomes" id="UP001564408"/>
    </source>
</evidence>
<accession>A0ABV4BD30</accession>
<sequence length="826" mass="92145">MDRVMPNPQLELAREFVHATDHNVFLTGKAGTGKTTFLHALKADCPKRMIVTAPTGVAAINAGGVTLHSFFQLPFGPFVPGGDTERQAVAHRLTRQKRDIIGSLDLLVIDEISMVRADLLDAVDVVLRRERRSGRPFGGVQLLMIGDLHQLPPVVRDDDWAILKDFYDSGYFFSSRALQATDLVPIDLKHIYRQSDADFIELLNRVRDNRLDEAALERLNARHRPDFRSDGADGWITLTTHNRNADQINEGRLSALGGKPRTFTARIEGDYPEHSWPTAQTLTLKPGAQVMFVRNDGSADKRWFNGKIGTVTKLTHECILVRCPNEEIDLEVEPVTWENVQYRVDEQTKEITAEVIGTFTQYPLRLAWAITIHKSQGLTFERAVIDAGAAFSHGQVYVALSRCKTFEGLVLSNPIPRRAVMTDQAVAHYVDEATRHPPDRAQLERARIAYQQRLLEACWDFGDLGARLWRLRGLLRENERVIDARGLAAIDAVSRQTQDEVVTVGERFRRQLRSLYREDQAPEDDARVQERIGKAAAYFAGKLAEGLIPWLATFAVETDNKALGKTLRQTEDALRQVLAVKTAAIESCREGFSTTAYLAAVAKARLDAPPRPTRSASRPGTAPDAAGDDTEHPTLLAALRRWRAEKAEAEEQAGETRYRILTRAVLRQIANTLPNSQEALRAVDGLGKRTAERYGEEILALVAEHCRQKGLDPAAVPRPSKPKAPAHETDTKRISYQLYRDGLSIPDIARRRSLQPSTIEGHLAYYIATGEILVADLIGERRLVRIEAVLSELGAEQLGQAKQILGDDCSYGELKMVQAHLARKTP</sequence>
<dbReference type="Gene3D" id="1.10.150.80">
    <property type="entry name" value="HRDC domain"/>
    <property type="match status" value="1"/>
</dbReference>
<organism evidence="3 4">
    <name type="scientific">Thioalkalicoccus limnaeus</name>
    <dbReference type="NCBI Taxonomy" id="120681"/>
    <lineage>
        <taxon>Bacteria</taxon>
        <taxon>Pseudomonadati</taxon>
        <taxon>Pseudomonadota</taxon>
        <taxon>Gammaproteobacteria</taxon>
        <taxon>Chromatiales</taxon>
        <taxon>Chromatiaceae</taxon>
        <taxon>Thioalkalicoccus</taxon>
    </lineage>
</organism>
<dbReference type="PROSITE" id="PS50967">
    <property type="entry name" value="HRDC"/>
    <property type="match status" value="1"/>
</dbReference>
<dbReference type="SUPFAM" id="SSF52540">
    <property type="entry name" value="P-loop containing nucleoside triphosphate hydrolases"/>
    <property type="match status" value="2"/>
</dbReference>
<feature type="region of interest" description="Disordered" evidence="1">
    <location>
        <begin position="608"/>
        <end position="631"/>
    </location>
</feature>
<reference evidence="3 4" key="1">
    <citation type="submission" date="2024-05" db="EMBL/GenBank/DDBJ databases">
        <title>Genome Sequence and Characterization of the New Strain Purple Sulfur Bacterium of Genus Thioalkalicoccus.</title>
        <authorList>
            <person name="Bryantseva I.A."/>
            <person name="Kyndt J.A."/>
            <person name="Imhoff J.F."/>
        </authorList>
    </citation>
    <scope>NUCLEOTIDE SEQUENCE [LARGE SCALE GENOMIC DNA]</scope>
    <source>
        <strain evidence="3 4">Um2</strain>
    </source>
</reference>
<dbReference type="Gene3D" id="3.40.50.300">
    <property type="entry name" value="P-loop containing nucleotide triphosphate hydrolases"/>
    <property type="match status" value="2"/>
</dbReference>
<evidence type="ECO:0000313" key="3">
    <source>
        <dbReference type="EMBL" id="MEY6432422.1"/>
    </source>
</evidence>
<dbReference type="PANTHER" id="PTHR47642:SF7">
    <property type="entry name" value="ATP-DEPENDENT DNA HELICASE PIF1"/>
    <property type="match status" value="1"/>
</dbReference>
<dbReference type="InterPro" id="IPR010285">
    <property type="entry name" value="DNA_helicase_pif1-like_DEAD"/>
</dbReference>
<dbReference type="SUPFAM" id="SSF47819">
    <property type="entry name" value="HRDC-like"/>
    <property type="match status" value="1"/>
</dbReference>
<dbReference type="Proteomes" id="UP001564408">
    <property type="component" value="Unassembled WGS sequence"/>
</dbReference>
<dbReference type="InterPro" id="IPR027417">
    <property type="entry name" value="P-loop_NTPase"/>
</dbReference>
<dbReference type="InterPro" id="IPR029491">
    <property type="entry name" value="Helicase_HTH"/>
</dbReference>
<dbReference type="InterPro" id="IPR002121">
    <property type="entry name" value="HRDC_dom"/>
</dbReference>
<dbReference type="EMBL" id="JBDKXB010000008">
    <property type="protein sequence ID" value="MEY6432422.1"/>
    <property type="molecule type" value="Genomic_DNA"/>
</dbReference>
<dbReference type="SMART" id="SM00341">
    <property type="entry name" value="HRDC"/>
    <property type="match status" value="1"/>
</dbReference>
<evidence type="ECO:0000259" key="2">
    <source>
        <dbReference type="PROSITE" id="PS50967"/>
    </source>
</evidence>
<dbReference type="Pfam" id="PF14493">
    <property type="entry name" value="HTH_40"/>
    <property type="match status" value="1"/>
</dbReference>
<keyword evidence="4" id="KW-1185">Reference proteome</keyword>
<dbReference type="PANTHER" id="PTHR47642">
    <property type="entry name" value="ATP-DEPENDENT DNA HELICASE"/>
    <property type="match status" value="1"/>
</dbReference>
<dbReference type="InterPro" id="IPR010997">
    <property type="entry name" value="HRDC-like_sf"/>
</dbReference>
<comment type="caution">
    <text evidence="3">The sequence shown here is derived from an EMBL/GenBank/DDBJ whole genome shotgun (WGS) entry which is preliminary data.</text>
</comment>
<dbReference type="InterPro" id="IPR003593">
    <property type="entry name" value="AAA+_ATPase"/>
</dbReference>
<feature type="domain" description="HRDC" evidence="2">
    <location>
        <begin position="629"/>
        <end position="712"/>
    </location>
</feature>
<evidence type="ECO:0000256" key="1">
    <source>
        <dbReference type="SAM" id="MobiDB-lite"/>
    </source>
</evidence>
<dbReference type="CDD" id="cd18809">
    <property type="entry name" value="SF1_C_RecD"/>
    <property type="match status" value="1"/>
</dbReference>
<dbReference type="InterPro" id="IPR044876">
    <property type="entry name" value="HRDC_dom_sf"/>
</dbReference>